<proteinExistence type="inferred from homology"/>
<evidence type="ECO:0000256" key="16">
    <source>
        <dbReference type="SAM" id="MobiDB-lite"/>
    </source>
</evidence>
<keyword evidence="6" id="KW-0997">Cell inner membrane</keyword>
<evidence type="ECO:0000256" key="13">
    <source>
        <dbReference type="ARBA" id="ARBA00030948"/>
    </source>
</evidence>
<keyword evidence="11 17" id="KW-0472">Membrane</keyword>
<dbReference type="AlphaFoldDB" id="W5YHX4"/>
<keyword evidence="10" id="KW-0443">Lipid metabolism</keyword>
<keyword evidence="5" id="KW-1003">Cell membrane</keyword>
<evidence type="ECO:0000256" key="4">
    <source>
        <dbReference type="ARBA" id="ARBA00019692"/>
    </source>
</evidence>
<evidence type="ECO:0000256" key="2">
    <source>
        <dbReference type="ARBA" id="ARBA00004383"/>
    </source>
</evidence>
<feature type="transmembrane region" description="Helical" evidence="17">
    <location>
        <begin position="12"/>
        <end position="30"/>
    </location>
</feature>
<evidence type="ECO:0000256" key="15">
    <source>
        <dbReference type="ARBA" id="ARBA00033028"/>
    </source>
</evidence>
<evidence type="ECO:0000256" key="8">
    <source>
        <dbReference type="ARBA" id="ARBA00022963"/>
    </source>
</evidence>
<dbReference type="EMBL" id="CP007151">
    <property type="protein sequence ID" value="AHI28640.1"/>
    <property type="molecule type" value="Genomic_DNA"/>
</dbReference>
<dbReference type="RefSeq" id="WP_041340208.1">
    <property type="nucleotide sequence ID" value="NZ_CP007151.1"/>
</dbReference>
<evidence type="ECO:0000256" key="5">
    <source>
        <dbReference type="ARBA" id="ARBA00022475"/>
    </source>
</evidence>
<organism evidence="18 19">
    <name type="scientific">Marinobacter similis</name>
    <dbReference type="NCBI Taxonomy" id="1420916"/>
    <lineage>
        <taxon>Bacteria</taxon>
        <taxon>Pseudomonadati</taxon>
        <taxon>Pseudomonadota</taxon>
        <taxon>Gammaproteobacteria</taxon>
        <taxon>Pseudomonadales</taxon>
        <taxon>Marinobacteraceae</taxon>
        <taxon>Marinobacter</taxon>
    </lineage>
</organism>
<evidence type="ECO:0000256" key="7">
    <source>
        <dbReference type="ARBA" id="ARBA00022692"/>
    </source>
</evidence>
<dbReference type="InterPro" id="IPR004961">
    <property type="entry name" value="Lipase_chaperone"/>
</dbReference>
<keyword evidence="9 17" id="KW-1133">Transmembrane helix</keyword>
<evidence type="ECO:0000256" key="10">
    <source>
        <dbReference type="ARBA" id="ARBA00023098"/>
    </source>
</evidence>
<feature type="region of interest" description="Disordered" evidence="16">
    <location>
        <begin position="40"/>
        <end position="93"/>
    </location>
</feature>
<comment type="function">
    <text evidence="1">May be involved in the folding of the extracellular lipase during its passage through the periplasm.</text>
</comment>
<keyword evidence="8" id="KW-0442">Lipid degradation</keyword>
<gene>
    <name evidence="18" type="ORF">AU14_08545</name>
</gene>
<dbReference type="GO" id="GO:0051082">
    <property type="term" value="F:unfolded protein binding"/>
    <property type="evidence" value="ECO:0007669"/>
    <property type="project" value="InterPro"/>
</dbReference>
<dbReference type="OrthoDB" id="7025807at2"/>
<keyword evidence="7 17" id="KW-0812">Transmembrane</keyword>
<evidence type="ECO:0000256" key="1">
    <source>
        <dbReference type="ARBA" id="ARBA00003280"/>
    </source>
</evidence>
<keyword evidence="19" id="KW-1185">Reference proteome</keyword>
<accession>W5YHX4</accession>
<dbReference type="GO" id="GO:0005886">
    <property type="term" value="C:plasma membrane"/>
    <property type="evidence" value="ECO:0007669"/>
    <property type="project" value="UniProtKB-SubCell"/>
</dbReference>
<dbReference type="KEGG" id="msx:AU14_08545"/>
<sequence length="369" mass="40441">MRHRPQQYRRWLISFALSALVAGSAIWWYLPEASAPTTDIKTVNAPAPVPTADTTINPPADSSDGSAADDSKTGAEVASSTPTSLGPDPYAPSLKGTDIDGALKADSQGKLIVDLETKDFFDYFLNTVGEVSPDQALEQIRTLAITSLPPTAADETMALLDQYLEYKQEALAVQATALDPSRQNDPTYRLEMLEKAFTDLKQVRQGVFSPEAHQAFFGLEEAYGEYTLATLGVAARTDLSAEAKTALVAWHRDQLPSQLQQTERHLLTSNELNRRRMATINAAESPESAGQKLMAQGMSPEAAASVTDYLQERSTFDARYQHYEAALDQLRASGLSETDVSAQQTQLLNQHFPDQKQQTWARLKMLGSN</sequence>
<dbReference type="GO" id="GO:0006457">
    <property type="term" value="P:protein folding"/>
    <property type="evidence" value="ECO:0007669"/>
    <property type="project" value="InterPro"/>
</dbReference>
<dbReference type="SUPFAM" id="SSF158855">
    <property type="entry name" value="Lipase chaperone-like"/>
    <property type="match status" value="1"/>
</dbReference>
<evidence type="ECO:0000256" key="6">
    <source>
        <dbReference type="ARBA" id="ARBA00022519"/>
    </source>
</evidence>
<evidence type="ECO:0000256" key="14">
    <source>
        <dbReference type="ARBA" id="ARBA00031542"/>
    </source>
</evidence>
<evidence type="ECO:0000256" key="12">
    <source>
        <dbReference type="ARBA" id="ARBA00023186"/>
    </source>
</evidence>
<dbReference type="GO" id="GO:0016042">
    <property type="term" value="P:lipid catabolic process"/>
    <property type="evidence" value="ECO:0007669"/>
    <property type="project" value="UniProtKB-KW"/>
</dbReference>
<evidence type="ECO:0000256" key="9">
    <source>
        <dbReference type="ARBA" id="ARBA00022989"/>
    </source>
</evidence>
<evidence type="ECO:0000256" key="3">
    <source>
        <dbReference type="ARBA" id="ARBA00010358"/>
    </source>
</evidence>
<evidence type="ECO:0000313" key="19">
    <source>
        <dbReference type="Proteomes" id="UP000061489"/>
    </source>
</evidence>
<comment type="subcellular location">
    <subcellularLocation>
        <location evidence="2">Cell inner membrane</location>
        <topology evidence="2">Single-pass membrane protein</topology>
        <orientation evidence="2">Periplasmic side</orientation>
    </subcellularLocation>
</comment>
<evidence type="ECO:0000256" key="11">
    <source>
        <dbReference type="ARBA" id="ARBA00023136"/>
    </source>
</evidence>
<dbReference type="STRING" id="1420916.AU14_08545"/>
<keyword evidence="12" id="KW-0143">Chaperone</keyword>
<reference evidence="18 19" key="1">
    <citation type="journal article" date="2014" name="Genome Announc.">
        <title>Draft Genome Sequences of Marinobacter similis A3d10T and Marinobacter salarius R9SW1T.</title>
        <authorList>
            <person name="Ivanova E.P."/>
            <person name="Ng H.J."/>
            <person name="Webb H.K."/>
            <person name="Feng G."/>
            <person name="Oshima K."/>
            <person name="Hattori M."/>
            <person name="Ohkuma M."/>
            <person name="Sergeev A.F."/>
            <person name="Mikhailov V.V."/>
            <person name="Crawford R.J."/>
            <person name="Sawabe T."/>
        </authorList>
    </citation>
    <scope>NUCLEOTIDE SEQUENCE [LARGE SCALE GENOMIC DNA]</scope>
    <source>
        <strain evidence="18 19">A3d10</strain>
    </source>
</reference>
<name>W5YHX4_9GAMM</name>
<evidence type="ECO:0000313" key="18">
    <source>
        <dbReference type="EMBL" id="AHI28640.1"/>
    </source>
</evidence>
<evidence type="ECO:0000256" key="17">
    <source>
        <dbReference type="SAM" id="Phobius"/>
    </source>
</evidence>
<dbReference type="Proteomes" id="UP000061489">
    <property type="component" value="Chromosome"/>
</dbReference>
<comment type="similarity">
    <text evidence="3">Belongs to the lipase chaperone family.</text>
</comment>
<dbReference type="HOGENOM" id="CLU_064928_3_0_6"/>
<dbReference type="Pfam" id="PF03280">
    <property type="entry name" value="Lipase_chap"/>
    <property type="match status" value="1"/>
</dbReference>
<protein>
    <recommendedName>
        <fullName evidence="4">Lipase chaperone</fullName>
    </recommendedName>
    <alternativeName>
        <fullName evidence="15">Lipase foldase</fullName>
    </alternativeName>
    <alternativeName>
        <fullName evidence="13">Lipase helper protein</fullName>
    </alternativeName>
    <alternativeName>
        <fullName evidence="14">Lipase modulator</fullName>
    </alternativeName>
</protein>